<dbReference type="GO" id="GO:0005737">
    <property type="term" value="C:cytoplasm"/>
    <property type="evidence" value="ECO:0007669"/>
    <property type="project" value="TreeGrafter"/>
</dbReference>
<evidence type="ECO:0000313" key="9">
    <source>
        <dbReference type="Proteomes" id="UP000095283"/>
    </source>
</evidence>
<keyword evidence="5 7" id="KW-0320">Glycogen biosynthesis</keyword>
<sequence>MNYRIWKLNVSLVFTTHATLLGRHLCAAGADLYNNLDKALIIIPISQFDVDREAGERQIYHRYCIEKSAVHLTHVFTTVSEITGLEAEYLLGKKPDILTPNGLSVIKFSALHEFQNLHAVAKEKIHDFIRGHFYGNLNFDLDKTLYMFTAGRYEFTNKGGDFFIEALARLNHKLQNVVN</sequence>
<dbReference type="GO" id="GO:0005978">
    <property type="term" value="P:glycogen biosynthetic process"/>
    <property type="evidence" value="ECO:0007669"/>
    <property type="project" value="UniProtKB-UniPathway"/>
</dbReference>
<dbReference type="UniPathway" id="UPA00164"/>
<evidence type="ECO:0000256" key="5">
    <source>
        <dbReference type="ARBA" id="ARBA00023056"/>
    </source>
</evidence>
<dbReference type="EC" id="2.4.1.11" evidence="7"/>
<feature type="signal peptide" evidence="8">
    <location>
        <begin position="1"/>
        <end position="18"/>
    </location>
</feature>
<comment type="pathway">
    <text evidence="1 7">Glycan biosynthesis; glycogen biosynthesis.</text>
</comment>
<evidence type="ECO:0000313" key="10">
    <source>
        <dbReference type="WBParaSite" id="Hba_13557"/>
    </source>
</evidence>
<reference evidence="10" key="1">
    <citation type="submission" date="2016-11" db="UniProtKB">
        <authorList>
            <consortium name="WormBaseParasite"/>
        </authorList>
    </citation>
    <scope>IDENTIFICATION</scope>
</reference>
<evidence type="ECO:0000256" key="4">
    <source>
        <dbReference type="ARBA" id="ARBA00022679"/>
    </source>
</evidence>
<dbReference type="Gene3D" id="3.40.50.2000">
    <property type="entry name" value="Glycogen Phosphorylase B"/>
    <property type="match status" value="1"/>
</dbReference>
<dbReference type="WBParaSite" id="Hba_13557">
    <property type="protein sequence ID" value="Hba_13557"/>
    <property type="gene ID" value="Hba_13557"/>
</dbReference>
<dbReference type="Pfam" id="PF05693">
    <property type="entry name" value="Glycogen_syn"/>
    <property type="match status" value="1"/>
</dbReference>
<dbReference type="Proteomes" id="UP000095283">
    <property type="component" value="Unplaced"/>
</dbReference>
<accession>A0A1I7X7F8</accession>
<feature type="chain" id="PRO_5009311070" description="Glycogen [starch] synthase" evidence="8">
    <location>
        <begin position="19"/>
        <end position="179"/>
    </location>
</feature>
<organism evidence="9 10">
    <name type="scientific">Heterorhabditis bacteriophora</name>
    <name type="common">Entomopathogenic nematode worm</name>
    <dbReference type="NCBI Taxonomy" id="37862"/>
    <lineage>
        <taxon>Eukaryota</taxon>
        <taxon>Metazoa</taxon>
        <taxon>Ecdysozoa</taxon>
        <taxon>Nematoda</taxon>
        <taxon>Chromadorea</taxon>
        <taxon>Rhabditida</taxon>
        <taxon>Rhabditina</taxon>
        <taxon>Rhabditomorpha</taxon>
        <taxon>Strongyloidea</taxon>
        <taxon>Heterorhabditidae</taxon>
        <taxon>Heterorhabditis</taxon>
    </lineage>
</organism>
<evidence type="ECO:0000256" key="6">
    <source>
        <dbReference type="ARBA" id="ARBA00047345"/>
    </source>
</evidence>
<evidence type="ECO:0000256" key="1">
    <source>
        <dbReference type="ARBA" id="ARBA00004964"/>
    </source>
</evidence>
<evidence type="ECO:0000256" key="7">
    <source>
        <dbReference type="RuleBase" id="RU363104"/>
    </source>
</evidence>
<keyword evidence="4 7" id="KW-0808">Transferase</keyword>
<comment type="similarity">
    <text evidence="2 7">Belongs to the glycosyltransferase 3 family.</text>
</comment>
<evidence type="ECO:0000256" key="2">
    <source>
        <dbReference type="ARBA" id="ARBA00010686"/>
    </source>
</evidence>
<dbReference type="AlphaFoldDB" id="A0A1I7X7F8"/>
<protein>
    <recommendedName>
        <fullName evidence="7">Glycogen [starch] synthase</fullName>
        <ecNumber evidence="7">2.4.1.11</ecNumber>
    </recommendedName>
</protein>
<proteinExistence type="inferred from homology"/>
<dbReference type="PANTHER" id="PTHR10176">
    <property type="entry name" value="GLYCOGEN SYNTHASE"/>
    <property type="match status" value="1"/>
</dbReference>
<dbReference type="SUPFAM" id="SSF53756">
    <property type="entry name" value="UDP-Glycosyltransferase/glycogen phosphorylase"/>
    <property type="match status" value="1"/>
</dbReference>
<comment type="function">
    <text evidence="7">Transfers the glycosyl residue from UDP-Glc to the non-reducing end of alpha-1,4-glucan.</text>
</comment>
<dbReference type="InterPro" id="IPR008631">
    <property type="entry name" value="Glycogen_synth"/>
</dbReference>
<evidence type="ECO:0000256" key="3">
    <source>
        <dbReference type="ARBA" id="ARBA00022676"/>
    </source>
</evidence>
<keyword evidence="8" id="KW-0732">Signal</keyword>
<name>A0A1I7X7F8_HETBA</name>
<evidence type="ECO:0000256" key="8">
    <source>
        <dbReference type="SAM" id="SignalP"/>
    </source>
</evidence>
<keyword evidence="9" id="KW-1185">Reference proteome</keyword>
<dbReference type="GO" id="GO:0004373">
    <property type="term" value="F:alpha-1,4-glucan glucosyltransferase (UDP-glucose donor) activity"/>
    <property type="evidence" value="ECO:0007669"/>
    <property type="project" value="UniProtKB-EC"/>
</dbReference>
<dbReference type="PANTHER" id="PTHR10176:SF3">
    <property type="entry name" value="GLYCOGEN [STARCH] SYNTHASE"/>
    <property type="match status" value="1"/>
</dbReference>
<keyword evidence="3 7" id="KW-0328">Glycosyltransferase</keyword>
<comment type="catalytic activity">
    <reaction evidence="6">
        <text>[(1-&gt;4)-alpha-D-glucosyl](n) + UDP-alpha-D-glucose = [(1-&gt;4)-alpha-D-glucosyl](n+1) + UDP + H(+)</text>
        <dbReference type="Rhea" id="RHEA:18549"/>
        <dbReference type="Rhea" id="RHEA-COMP:9584"/>
        <dbReference type="Rhea" id="RHEA-COMP:9587"/>
        <dbReference type="ChEBI" id="CHEBI:15378"/>
        <dbReference type="ChEBI" id="CHEBI:15444"/>
        <dbReference type="ChEBI" id="CHEBI:58223"/>
        <dbReference type="ChEBI" id="CHEBI:58885"/>
        <dbReference type="EC" id="2.4.1.11"/>
    </reaction>
    <physiologicalReaction direction="left-to-right" evidence="6">
        <dbReference type="Rhea" id="RHEA:18550"/>
    </physiologicalReaction>
</comment>